<dbReference type="EMBL" id="BAAANS010000011">
    <property type="protein sequence ID" value="GAA2093992.1"/>
    <property type="molecule type" value="Genomic_DNA"/>
</dbReference>
<protein>
    <submittedName>
        <fullName evidence="2">Uncharacterized protein</fullName>
    </submittedName>
</protein>
<feature type="transmembrane region" description="Helical" evidence="1">
    <location>
        <begin position="104"/>
        <end position="122"/>
    </location>
</feature>
<proteinExistence type="predicted"/>
<feature type="transmembrane region" description="Helical" evidence="1">
    <location>
        <begin position="78"/>
        <end position="98"/>
    </location>
</feature>
<keyword evidence="1" id="KW-0472">Membrane</keyword>
<gene>
    <name evidence="2" type="ORF">GCM10009759_21110</name>
</gene>
<accession>A0ABN2WJQ1</accession>
<sequence length="150" mass="14509">MLRWLFDAGLALLLMAGEAVAVAGWFLHGSFEVLQGRRRTTPAHRVALGLAGTAAVLAGVATGLYFLGLPVAATVQGLLAAATALLLLLGLGAGLGTGLGTGPAGSVTAIVLGGAAAGLLLLHPPASPVARGALATAAVPLLLLGLLGAP</sequence>
<feature type="transmembrane region" description="Helical" evidence="1">
    <location>
        <begin position="45"/>
        <end position="66"/>
    </location>
</feature>
<comment type="caution">
    <text evidence="2">The sequence shown here is derived from an EMBL/GenBank/DDBJ whole genome shotgun (WGS) entry which is preliminary data.</text>
</comment>
<dbReference type="Proteomes" id="UP001500897">
    <property type="component" value="Unassembled WGS sequence"/>
</dbReference>
<name>A0ABN2WJQ1_9ACTN</name>
<evidence type="ECO:0000313" key="2">
    <source>
        <dbReference type="EMBL" id="GAA2093992.1"/>
    </source>
</evidence>
<keyword evidence="1" id="KW-1133">Transmembrane helix</keyword>
<keyword evidence="3" id="KW-1185">Reference proteome</keyword>
<keyword evidence="1" id="KW-0812">Transmembrane</keyword>
<dbReference type="RefSeq" id="WP_344551696.1">
    <property type="nucleotide sequence ID" value="NZ_BAAANS010000011.1"/>
</dbReference>
<evidence type="ECO:0000313" key="3">
    <source>
        <dbReference type="Proteomes" id="UP001500897"/>
    </source>
</evidence>
<feature type="transmembrane region" description="Helical" evidence="1">
    <location>
        <begin position="129"/>
        <end position="149"/>
    </location>
</feature>
<reference evidence="2 3" key="1">
    <citation type="journal article" date="2019" name="Int. J. Syst. Evol. Microbiol.">
        <title>The Global Catalogue of Microorganisms (GCM) 10K type strain sequencing project: providing services to taxonomists for standard genome sequencing and annotation.</title>
        <authorList>
            <consortium name="The Broad Institute Genomics Platform"/>
            <consortium name="The Broad Institute Genome Sequencing Center for Infectious Disease"/>
            <person name="Wu L."/>
            <person name="Ma J."/>
        </authorList>
    </citation>
    <scope>NUCLEOTIDE SEQUENCE [LARGE SCALE GENOMIC DNA]</scope>
    <source>
        <strain evidence="2 3">JCM 14559</strain>
    </source>
</reference>
<evidence type="ECO:0000256" key="1">
    <source>
        <dbReference type="SAM" id="Phobius"/>
    </source>
</evidence>
<organism evidence="2 3">
    <name type="scientific">Kitasatospora saccharophila</name>
    <dbReference type="NCBI Taxonomy" id="407973"/>
    <lineage>
        <taxon>Bacteria</taxon>
        <taxon>Bacillati</taxon>
        <taxon>Actinomycetota</taxon>
        <taxon>Actinomycetes</taxon>
        <taxon>Kitasatosporales</taxon>
        <taxon>Streptomycetaceae</taxon>
        <taxon>Kitasatospora</taxon>
    </lineage>
</organism>